<evidence type="ECO:0000313" key="1">
    <source>
        <dbReference type="EMBL" id="HDS11211.1"/>
    </source>
</evidence>
<gene>
    <name evidence="1" type="ORF">ENO04_06350</name>
</gene>
<protein>
    <submittedName>
        <fullName evidence="1">Uncharacterized protein</fullName>
    </submittedName>
</protein>
<name>A0A7C1IGB6_9CREN</name>
<reference evidence="1" key="1">
    <citation type="journal article" date="2020" name="mSystems">
        <title>Genome- and Community-Level Interaction Insights into Carbon Utilization and Element Cycling Functions of Hydrothermarchaeota in Hydrothermal Sediment.</title>
        <authorList>
            <person name="Zhou Z."/>
            <person name="Liu Y."/>
            <person name="Xu W."/>
            <person name="Pan J."/>
            <person name="Luo Z.H."/>
            <person name="Li M."/>
        </authorList>
    </citation>
    <scope>NUCLEOTIDE SEQUENCE [LARGE SCALE GENOMIC DNA]</scope>
    <source>
        <strain evidence="1">SpSt-123</strain>
    </source>
</reference>
<dbReference type="EMBL" id="DSDY01000189">
    <property type="protein sequence ID" value="HDS11211.1"/>
    <property type="molecule type" value="Genomic_DNA"/>
</dbReference>
<proteinExistence type="predicted"/>
<accession>A0A7C1IGB6</accession>
<sequence>MSHLIRIAEELRKALSVDVAPVIEAYQPSLSSFDFEKNCYDKHKLISDVSSRLSMDKPFLLLSNLIGIYGYETAFCDLKTKGCLARTTDAEEIKKLVELLL</sequence>
<dbReference type="AlphaFoldDB" id="A0A7C1IGB6"/>
<organism evidence="1">
    <name type="scientific">Fervidicoccus fontis</name>
    <dbReference type="NCBI Taxonomy" id="683846"/>
    <lineage>
        <taxon>Archaea</taxon>
        <taxon>Thermoproteota</taxon>
        <taxon>Thermoprotei</taxon>
        <taxon>Fervidicoccales</taxon>
        <taxon>Fervidicoccaceae</taxon>
        <taxon>Fervidicoccus</taxon>
    </lineage>
</organism>
<comment type="caution">
    <text evidence="1">The sequence shown here is derived from an EMBL/GenBank/DDBJ whole genome shotgun (WGS) entry which is preliminary data.</text>
</comment>